<sequence>MIVDYVKGDLVTMLHNAQYGTTSPMVMVHGCNCQKTMGAGIARQLANFCPAVENADKRMPTPILGTYSVHNCPQFTVINMYTQAKTSRNTRQVNYAAVGKGFMTVNDIWQGHIIYIPRIGAGLGLGNWEWIEAIINDATPNVDIVVVDFAKGIDPRL</sequence>
<accession>A0A2I7REF1</accession>
<dbReference type="Proteomes" id="UP000267376">
    <property type="component" value="Segment"/>
</dbReference>
<evidence type="ECO:0000259" key="1">
    <source>
        <dbReference type="SMART" id="SM00506"/>
    </source>
</evidence>
<evidence type="ECO:0000313" key="2">
    <source>
        <dbReference type="EMBL" id="AUR92035.1"/>
    </source>
</evidence>
<dbReference type="PANTHER" id="PTHR12521">
    <property type="entry name" value="PROTEIN C6ORF130"/>
    <property type="match status" value="1"/>
</dbReference>
<dbReference type="SUPFAM" id="SSF52949">
    <property type="entry name" value="Macro domain-like"/>
    <property type="match status" value="1"/>
</dbReference>
<protein>
    <submittedName>
        <fullName evidence="2">Macro domain protein</fullName>
    </submittedName>
</protein>
<evidence type="ECO:0000313" key="3">
    <source>
        <dbReference type="Proteomes" id="UP000267376"/>
    </source>
</evidence>
<dbReference type="PANTHER" id="PTHR12521:SF0">
    <property type="entry name" value="ADP-RIBOSE GLYCOHYDROLASE OARD1"/>
    <property type="match status" value="1"/>
</dbReference>
<dbReference type="EMBL" id="MG592536">
    <property type="protein sequence ID" value="AUR92035.1"/>
    <property type="molecule type" value="Genomic_DNA"/>
</dbReference>
<dbReference type="InterPro" id="IPR002589">
    <property type="entry name" value="Macro_dom"/>
</dbReference>
<proteinExistence type="predicted"/>
<keyword evidence="3" id="KW-1185">Reference proteome</keyword>
<dbReference type="SMART" id="SM00506">
    <property type="entry name" value="A1pp"/>
    <property type="match status" value="1"/>
</dbReference>
<dbReference type="Gene3D" id="3.40.220.10">
    <property type="entry name" value="Leucine Aminopeptidase, subunit E, domain 1"/>
    <property type="match status" value="1"/>
</dbReference>
<gene>
    <name evidence="2" type="ORF">NVP1169O_07</name>
</gene>
<reference evidence="2 3" key="1">
    <citation type="submission" date="2017-11" db="EMBL/GenBank/DDBJ databases">
        <title>A major lineage of nontailed dsDNA viruses as unrecognized killers of marine bacteria.</title>
        <authorList>
            <person name="Kauffman K.M."/>
            <person name="Hussain F.A."/>
            <person name="Yang J."/>
            <person name="Arevalo P."/>
            <person name="Brown J.M."/>
            <person name="Chang W.K."/>
            <person name="VanInsberghe D."/>
            <person name="Elsherbini J."/>
            <person name="Cutler M.B."/>
            <person name="Kelly L."/>
            <person name="Polz M.F."/>
        </authorList>
    </citation>
    <scope>NUCLEOTIDE SEQUENCE [LARGE SCALE GENOMIC DNA]</scope>
</reference>
<dbReference type="GO" id="GO:0140291">
    <property type="term" value="P:peptidyl-glutamate ADP-deribosylation"/>
    <property type="evidence" value="ECO:0007669"/>
    <property type="project" value="TreeGrafter"/>
</dbReference>
<feature type="domain" description="Macro" evidence="1">
    <location>
        <begin position="2"/>
        <end position="135"/>
    </location>
</feature>
<dbReference type="InterPro" id="IPR043472">
    <property type="entry name" value="Macro_dom-like"/>
</dbReference>
<dbReference type="InterPro" id="IPR050892">
    <property type="entry name" value="ADP-ribose_metab_enzymes"/>
</dbReference>
<organism evidence="2 3">
    <name type="scientific">Vibrio phage 1.169.O._10N.261.52.B1</name>
    <dbReference type="NCBI Taxonomy" id="1881213"/>
    <lineage>
        <taxon>Viruses</taxon>
        <taxon>Duplodnaviria</taxon>
        <taxon>Heunggongvirae</taxon>
        <taxon>Uroviricota</taxon>
        <taxon>Caudoviricetes</taxon>
        <taxon>Schitoviridae</taxon>
        <taxon>Mukerjeevirus</taxon>
        <taxon>Mukerjeevirus mv52B1</taxon>
    </lineage>
</organism>
<name>A0A2I7REF1_9CAUD</name>